<evidence type="ECO:0000313" key="7">
    <source>
        <dbReference type="Proteomes" id="UP001154114"/>
    </source>
</evidence>
<evidence type="ECO:0000256" key="3">
    <source>
        <dbReference type="PIRSR" id="PIRSR606689-1"/>
    </source>
</evidence>
<evidence type="ECO:0000256" key="1">
    <source>
        <dbReference type="ARBA" id="ARBA00022741"/>
    </source>
</evidence>
<feature type="binding site" evidence="4">
    <location>
        <position position="54"/>
    </location>
    <ligand>
        <name>Mg(2+)</name>
        <dbReference type="ChEBI" id="CHEBI:18420"/>
    </ligand>
</feature>
<feature type="binding site" evidence="3">
    <location>
        <position position="102"/>
    </location>
    <ligand>
        <name>GTP</name>
        <dbReference type="ChEBI" id="CHEBI:37565"/>
    </ligand>
</feature>
<dbReference type="InterPro" id="IPR006689">
    <property type="entry name" value="Small_GTPase_ARF/SAR"/>
</dbReference>
<keyword evidence="5" id="KW-0472">Membrane</keyword>
<feature type="binding site" evidence="4">
    <location>
        <position position="75"/>
    </location>
    <ligand>
        <name>Mg(2+)</name>
        <dbReference type="ChEBI" id="CHEBI:18420"/>
    </ligand>
</feature>
<dbReference type="Gene3D" id="3.40.50.300">
    <property type="entry name" value="P-loop containing nucleotide triphosphate hydrolases"/>
    <property type="match status" value="1"/>
</dbReference>
<sequence>MEYDQKASSVRLGSAALYVATSLGGRGVMLYFAMDDPEKKIPVLCLGPKGSGKTTLLKKLQKAEGIDNTYSPVPTIGTNIYDVYYTNKHGKKQMLSIREVGGEMAPLWHNYLDGVEKVIYVIDTSNLCQISAAAVLLYTLLAEPRLKNAKFILVLSKMDASYRQMRNEALLMLQHARLSVELSNAPTLLEASPLTGEGIQQLKASICDIKIVSTF</sequence>
<dbReference type="GO" id="GO:0046872">
    <property type="term" value="F:metal ion binding"/>
    <property type="evidence" value="ECO:0007669"/>
    <property type="project" value="UniProtKB-KW"/>
</dbReference>
<dbReference type="AlphaFoldDB" id="A0A9N8KY18"/>
<dbReference type="PANTHER" id="PTHR46688:SF1">
    <property type="entry name" value="ADP-RIBOSYLATION FACTOR-LIKE PROTEIN 16"/>
    <property type="match status" value="1"/>
</dbReference>
<feature type="transmembrane region" description="Helical" evidence="5">
    <location>
        <begin position="12"/>
        <end position="34"/>
    </location>
</feature>
<evidence type="ECO:0000313" key="6">
    <source>
        <dbReference type="EMBL" id="CAD0195801.1"/>
    </source>
</evidence>
<keyword evidence="5" id="KW-1133">Transmembrane helix</keyword>
<reference evidence="6" key="1">
    <citation type="submission" date="2021-12" db="EMBL/GenBank/DDBJ databases">
        <authorList>
            <person name="King R."/>
        </authorList>
    </citation>
    <scope>NUCLEOTIDE SEQUENCE</scope>
</reference>
<dbReference type="SUPFAM" id="SSF52540">
    <property type="entry name" value="P-loop containing nucleoside triphosphate hydrolases"/>
    <property type="match status" value="1"/>
</dbReference>
<keyword evidence="5" id="KW-0812">Transmembrane</keyword>
<evidence type="ECO:0000256" key="4">
    <source>
        <dbReference type="PIRSR" id="PIRSR606689-2"/>
    </source>
</evidence>
<keyword evidence="2 3" id="KW-0342">GTP-binding</keyword>
<dbReference type="EMBL" id="LR824006">
    <property type="protein sequence ID" value="CAD0195801.1"/>
    <property type="molecule type" value="Genomic_DNA"/>
</dbReference>
<gene>
    <name evidence="6" type="ORF">CINC_LOCUS9752</name>
</gene>
<evidence type="ECO:0000256" key="5">
    <source>
        <dbReference type="SAM" id="Phobius"/>
    </source>
</evidence>
<keyword evidence="4" id="KW-0460">Magnesium</keyword>
<dbReference type="PANTHER" id="PTHR46688">
    <property type="entry name" value="ADP-RIBOSYLATION FACTOR-LIKE PROTEIN 16"/>
    <property type="match status" value="1"/>
</dbReference>
<evidence type="ECO:0000256" key="2">
    <source>
        <dbReference type="ARBA" id="ARBA00023134"/>
    </source>
</evidence>
<dbReference type="InterPro" id="IPR027417">
    <property type="entry name" value="P-loop_NTPase"/>
</dbReference>
<organism evidence="6 7">
    <name type="scientific">Chrysodeixis includens</name>
    <name type="common">Soybean looper</name>
    <name type="synonym">Pseudoplusia includens</name>
    <dbReference type="NCBI Taxonomy" id="689277"/>
    <lineage>
        <taxon>Eukaryota</taxon>
        <taxon>Metazoa</taxon>
        <taxon>Ecdysozoa</taxon>
        <taxon>Arthropoda</taxon>
        <taxon>Hexapoda</taxon>
        <taxon>Insecta</taxon>
        <taxon>Pterygota</taxon>
        <taxon>Neoptera</taxon>
        <taxon>Endopterygota</taxon>
        <taxon>Lepidoptera</taxon>
        <taxon>Glossata</taxon>
        <taxon>Ditrysia</taxon>
        <taxon>Noctuoidea</taxon>
        <taxon>Noctuidae</taxon>
        <taxon>Plusiinae</taxon>
        <taxon>Chrysodeixis</taxon>
    </lineage>
</organism>
<name>A0A9N8KY18_CHRIL</name>
<dbReference type="Proteomes" id="UP001154114">
    <property type="component" value="Chromosome 3"/>
</dbReference>
<proteinExistence type="predicted"/>
<keyword evidence="1 3" id="KW-0547">Nucleotide-binding</keyword>
<dbReference type="Pfam" id="PF00025">
    <property type="entry name" value="Arf"/>
    <property type="match status" value="1"/>
</dbReference>
<keyword evidence="4" id="KW-0479">Metal-binding</keyword>
<dbReference type="GO" id="GO:0003924">
    <property type="term" value="F:GTPase activity"/>
    <property type="evidence" value="ECO:0007669"/>
    <property type="project" value="InterPro"/>
</dbReference>
<accession>A0A9N8KY18</accession>
<keyword evidence="7" id="KW-1185">Reference proteome</keyword>
<dbReference type="OrthoDB" id="365445at2759"/>
<dbReference type="PROSITE" id="PS51417">
    <property type="entry name" value="ARF"/>
    <property type="match status" value="1"/>
</dbReference>
<feature type="binding site" evidence="3">
    <location>
        <begin position="47"/>
        <end position="54"/>
    </location>
    <ligand>
        <name>GTP</name>
        <dbReference type="ChEBI" id="CHEBI:37565"/>
    </ligand>
</feature>
<dbReference type="GO" id="GO:0005525">
    <property type="term" value="F:GTP binding"/>
    <property type="evidence" value="ECO:0007669"/>
    <property type="project" value="UniProtKB-KW"/>
</dbReference>
<protein>
    <recommendedName>
        <fullName evidence="8">ADP-ribosylation factor-like protein 16</fullName>
    </recommendedName>
</protein>
<dbReference type="SMART" id="SM00177">
    <property type="entry name" value="ARF"/>
    <property type="match status" value="1"/>
</dbReference>
<evidence type="ECO:0008006" key="8">
    <source>
        <dbReference type="Google" id="ProtNLM"/>
    </source>
</evidence>